<evidence type="ECO:0000256" key="10">
    <source>
        <dbReference type="ARBA" id="ARBA00023180"/>
    </source>
</evidence>
<dbReference type="InterPro" id="IPR006202">
    <property type="entry name" value="Neur_chan_lig-bd"/>
</dbReference>
<evidence type="ECO:0000256" key="1">
    <source>
        <dbReference type="ARBA" id="ARBA00022448"/>
    </source>
</evidence>
<keyword evidence="12" id="KW-0407">Ion channel</keyword>
<evidence type="ECO:0000256" key="5">
    <source>
        <dbReference type="ARBA" id="ARBA00023018"/>
    </source>
</evidence>
<feature type="transmembrane region" description="Helical" evidence="14">
    <location>
        <begin position="218"/>
        <end position="242"/>
    </location>
</feature>
<evidence type="ECO:0000256" key="4">
    <source>
        <dbReference type="ARBA" id="ARBA00022989"/>
    </source>
</evidence>
<dbReference type="InterPro" id="IPR036734">
    <property type="entry name" value="Neur_chan_lig-bd_sf"/>
</dbReference>
<sequence>MATSEVYLSDEGAALVRDLLDKYPKYIRPVKKESTPVVVTHRLTPIQMIDMDEKNQIIMIKCWLSQRWTDEYLSWDASLYNDITQIQVPIVEIWQPDITLFGSVSDEFQRHYDTDAIIDSDGTVTSLQPFVIRCTCGIDATYFPFDEQECKLKFASWSYDIKFLDMLADNKSDTDRFVPNGEWELVGMPIIRSEEKYVCCDDPFPDITYIIHLKRRSLFYIFNIIFPSFLACVLVAVGFYLPSDSGERITLCVTSILSQFVFLTVVGEFMPPNSEYIPHLQRYFFVSIGLVVVSAVVTASSLSMHFKGPGCEEAPRWLKQFAFRFLARITCTEVRLKGRFTSSYLRSTRSARRNSITRNSMATYSGGEDIPLEQQNNICMDQEKSGPETPIDCETRLMSKPTVMNNRGNVHYRVERHVDNLDIEVYEKRLREWREVARIMDRSFFIFYIALLVLLVTGFLSSIAISASNKHRLAAQESH</sequence>
<dbReference type="Pfam" id="PF02932">
    <property type="entry name" value="Neur_chan_memb"/>
    <property type="match status" value="1"/>
</dbReference>
<evidence type="ECO:0000259" key="16">
    <source>
        <dbReference type="Pfam" id="PF02932"/>
    </source>
</evidence>
<feature type="domain" description="Neurotransmitter-gated ion-channel transmembrane" evidence="16">
    <location>
        <begin position="224"/>
        <end position="454"/>
    </location>
</feature>
<dbReference type="PRINTS" id="PR00254">
    <property type="entry name" value="NICOTINICR"/>
</dbReference>
<evidence type="ECO:0000256" key="2">
    <source>
        <dbReference type="ARBA" id="ARBA00022475"/>
    </source>
</evidence>
<dbReference type="InterPro" id="IPR038050">
    <property type="entry name" value="Neuro_actylchol_rec"/>
</dbReference>
<evidence type="ECO:0000256" key="13">
    <source>
        <dbReference type="ARBA" id="ARBA00034099"/>
    </source>
</evidence>
<keyword evidence="3 14" id="KW-0812">Transmembrane</keyword>
<name>A0ABM0MXN8_SACKO</name>
<keyword evidence="1" id="KW-0813">Transport</keyword>
<keyword evidence="8" id="KW-1015">Disulfide bond</keyword>
<dbReference type="SUPFAM" id="SSF63712">
    <property type="entry name" value="Nicotinic receptor ligand binding domain-like"/>
    <property type="match status" value="1"/>
</dbReference>
<gene>
    <name evidence="18" type="primary">LOC102803913</name>
</gene>
<keyword evidence="17" id="KW-1185">Reference proteome</keyword>
<dbReference type="RefSeq" id="XP_006824779.1">
    <property type="nucleotide sequence ID" value="XM_006824716.1"/>
</dbReference>
<dbReference type="InterPro" id="IPR036719">
    <property type="entry name" value="Neuro-gated_channel_TM_sf"/>
</dbReference>
<protein>
    <submittedName>
        <fullName evidence="18">Neuronal acetylcholine receptor subunit alpha-10-like</fullName>
    </submittedName>
</protein>
<evidence type="ECO:0000256" key="7">
    <source>
        <dbReference type="ARBA" id="ARBA00023136"/>
    </source>
</evidence>
<dbReference type="Proteomes" id="UP000694865">
    <property type="component" value="Unplaced"/>
</dbReference>
<dbReference type="Pfam" id="PF02931">
    <property type="entry name" value="Neur_chan_LBD"/>
    <property type="match status" value="1"/>
</dbReference>
<keyword evidence="5" id="KW-0770">Synapse</keyword>
<dbReference type="Gene3D" id="2.70.170.10">
    <property type="entry name" value="Neurotransmitter-gated ion-channel ligand-binding domain"/>
    <property type="match status" value="1"/>
</dbReference>
<dbReference type="InterPro" id="IPR006201">
    <property type="entry name" value="Neur_channel"/>
</dbReference>
<evidence type="ECO:0000256" key="8">
    <source>
        <dbReference type="ARBA" id="ARBA00023157"/>
    </source>
</evidence>
<proteinExistence type="predicted"/>
<keyword evidence="9" id="KW-0675">Receptor</keyword>
<keyword evidence="7 14" id="KW-0472">Membrane</keyword>
<accession>A0ABM0MXN8</accession>
<feature type="transmembrane region" description="Helical" evidence="14">
    <location>
        <begin position="444"/>
        <end position="465"/>
    </location>
</feature>
<dbReference type="CDD" id="cd18997">
    <property type="entry name" value="LGIC_ECD_nAChR"/>
    <property type="match status" value="1"/>
</dbReference>
<dbReference type="Gene3D" id="1.20.58.390">
    <property type="entry name" value="Neurotransmitter-gated ion-channel transmembrane domain"/>
    <property type="match status" value="1"/>
</dbReference>
<dbReference type="SUPFAM" id="SSF90112">
    <property type="entry name" value="Neurotransmitter-gated ion-channel transmembrane pore"/>
    <property type="match status" value="1"/>
</dbReference>
<reference evidence="18" key="1">
    <citation type="submission" date="2025-08" db="UniProtKB">
        <authorList>
            <consortium name="RefSeq"/>
        </authorList>
    </citation>
    <scope>IDENTIFICATION</scope>
    <source>
        <tissue evidence="18">Testes</tissue>
    </source>
</reference>
<evidence type="ECO:0000313" key="17">
    <source>
        <dbReference type="Proteomes" id="UP000694865"/>
    </source>
</evidence>
<feature type="transmembrane region" description="Helical" evidence="14">
    <location>
        <begin position="282"/>
        <end position="302"/>
    </location>
</feature>
<evidence type="ECO:0000256" key="9">
    <source>
        <dbReference type="ARBA" id="ARBA00023170"/>
    </source>
</evidence>
<dbReference type="PRINTS" id="PR00252">
    <property type="entry name" value="NRIONCHANNEL"/>
</dbReference>
<evidence type="ECO:0000259" key="15">
    <source>
        <dbReference type="Pfam" id="PF02931"/>
    </source>
</evidence>
<evidence type="ECO:0000256" key="6">
    <source>
        <dbReference type="ARBA" id="ARBA00023065"/>
    </source>
</evidence>
<comment type="subcellular location">
    <subcellularLocation>
        <location evidence="13">Synaptic cell membrane</location>
        <topology evidence="13">Multi-pass membrane protein</topology>
    </subcellularLocation>
</comment>
<dbReference type="CDD" id="cd19051">
    <property type="entry name" value="LGIC_TM_cation"/>
    <property type="match status" value="1"/>
</dbReference>
<keyword evidence="2" id="KW-1003">Cell membrane</keyword>
<keyword evidence="6" id="KW-0406">Ion transport</keyword>
<dbReference type="PANTHER" id="PTHR18945">
    <property type="entry name" value="NEUROTRANSMITTER GATED ION CHANNEL"/>
    <property type="match status" value="1"/>
</dbReference>
<organism evidence="17 18">
    <name type="scientific">Saccoglossus kowalevskii</name>
    <name type="common">Acorn worm</name>
    <dbReference type="NCBI Taxonomy" id="10224"/>
    <lineage>
        <taxon>Eukaryota</taxon>
        <taxon>Metazoa</taxon>
        <taxon>Hemichordata</taxon>
        <taxon>Enteropneusta</taxon>
        <taxon>Harrimaniidae</taxon>
        <taxon>Saccoglossus</taxon>
    </lineage>
</organism>
<dbReference type="InterPro" id="IPR002394">
    <property type="entry name" value="Nicotinic_acetylcholine_rcpt"/>
</dbReference>
<keyword evidence="11" id="KW-1071">Ligand-gated ion channel</keyword>
<evidence type="ECO:0000256" key="14">
    <source>
        <dbReference type="SAM" id="Phobius"/>
    </source>
</evidence>
<feature type="transmembrane region" description="Helical" evidence="14">
    <location>
        <begin position="249"/>
        <end position="270"/>
    </location>
</feature>
<evidence type="ECO:0000256" key="12">
    <source>
        <dbReference type="ARBA" id="ARBA00023303"/>
    </source>
</evidence>
<evidence type="ECO:0000256" key="3">
    <source>
        <dbReference type="ARBA" id="ARBA00022692"/>
    </source>
</evidence>
<feature type="domain" description="Neurotransmitter-gated ion-channel ligand-binding" evidence="15">
    <location>
        <begin position="14"/>
        <end position="216"/>
    </location>
</feature>
<dbReference type="InterPro" id="IPR006029">
    <property type="entry name" value="Neurotrans-gated_channel_TM"/>
</dbReference>
<keyword evidence="4 14" id="KW-1133">Transmembrane helix</keyword>
<keyword evidence="10" id="KW-0325">Glycoprotein</keyword>
<evidence type="ECO:0000256" key="11">
    <source>
        <dbReference type="ARBA" id="ARBA00023286"/>
    </source>
</evidence>
<dbReference type="GeneID" id="102803913"/>
<evidence type="ECO:0000313" key="18">
    <source>
        <dbReference type="RefSeq" id="XP_006824779.1"/>
    </source>
</evidence>